<organism evidence="1">
    <name type="scientific">marine metagenome</name>
    <dbReference type="NCBI Taxonomy" id="408172"/>
    <lineage>
        <taxon>unclassified sequences</taxon>
        <taxon>metagenomes</taxon>
        <taxon>ecological metagenomes</taxon>
    </lineage>
</organism>
<evidence type="ECO:0000313" key="1">
    <source>
        <dbReference type="EMBL" id="SVC39045.1"/>
    </source>
</evidence>
<dbReference type="EMBL" id="UINC01088635">
    <property type="protein sequence ID" value="SVC39045.1"/>
    <property type="molecule type" value="Genomic_DNA"/>
</dbReference>
<accession>A0A382LTG8</accession>
<name>A0A382LTG8_9ZZZZ</name>
<protein>
    <submittedName>
        <fullName evidence="1">Uncharacterized protein</fullName>
    </submittedName>
</protein>
<dbReference type="AlphaFoldDB" id="A0A382LTG8"/>
<reference evidence="1" key="1">
    <citation type="submission" date="2018-05" db="EMBL/GenBank/DDBJ databases">
        <authorList>
            <person name="Lanie J.A."/>
            <person name="Ng W.-L."/>
            <person name="Kazmierczak K.M."/>
            <person name="Andrzejewski T.M."/>
            <person name="Davidsen T.M."/>
            <person name="Wayne K.J."/>
            <person name="Tettelin H."/>
            <person name="Glass J.I."/>
            <person name="Rusch D."/>
            <person name="Podicherti R."/>
            <person name="Tsui H.-C.T."/>
            <person name="Winkler M.E."/>
        </authorList>
    </citation>
    <scope>NUCLEOTIDE SEQUENCE</scope>
</reference>
<gene>
    <name evidence="1" type="ORF">METZ01_LOCUS291899</name>
</gene>
<proteinExistence type="predicted"/>
<sequence length="101" mass="11321">MSTQQHQGHMISSFEKFLLKSPISAKVCEMNLSFSHLVIEPSAPLHSQDSPCQTYGCRYRNPNNCASNSMENVCAFVTADNICLKPPTGWARQYEKLLKIA</sequence>